<proteinExistence type="predicted"/>
<name>A0A9W4T0Y3_9GLOM</name>
<protein>
    <submittedName>
        <fullName evidence="1">16706_t:CDS:1</fullName>
    </submittedName>
</protein>
<keyword evidence="2" id="KW-1185">Reference proteome</keyword>
<organism evidence="1 2">
    <name type="scientific">Funneliformis geosporum</name>
    <dbReference type="NCBI Taxonomy" id="1117311"/>
    <lineage>
        <taxon>Eukaryota</taxon>
        <taxon>Fungi</taxon>
        <taxon>Fungi incertae sedis</taxon>
        <taxon>Mucoromycota</taxon>
        <taxon>Glomeromycotina</taxon>
        <taxon>Glomeromycetes</taxon>
        <taxon>Glomerales</taxon>
        <taxon>Glomeraceae</taxon>
        <taxon>Funneliformis</taxon>
    </lineage>
</organism>
<dbReference type="AlphaFoldDB" id="A0A9W4T0Y3"/>
<gene>
    <name evidence="1" type="ORF">FWILDA_LOCUS13800</name>
</gene>
<reference evidence="1" key="1">
    <citation type="submission" date="2022-08" db="EMBL/GenBank/DDBJ databases">
        <authorList>
            <person name="Kallberg Y."/>
            <person name="Tangrot J."/>
            <person name="Rosling A."/>
        </authorList>
    </citation>
    <scope>NUCLEOTIDE SEQUENCE</scope>
    <source>
        <strain evidence="1">Wild A</strain>
    </source>
</reference>
<dbReference type="EMBL" id="CAMKVN010005455">
    <property type="protein sequence ID" value="CAI2188878.1"/>
    <property type="molecule type" value="Genomic_DNA"/>
</dbReference>
<evidence type="ECO:0000313" key="1">
    <source>
        <dbReference type="EMBL" id="CAI2188878.1"/>
    </source>
</evidence>
<accession>A0A9W4T0Y3</accession>
<sequence length="112" mass="12463">MTHSAPYGKPKCLGNNRSVMPLDVLGRTRATLMKSTSSYPLSKDMGIPSKHKSSACVDYVPALCTHRPSLLPIEWLSETLGSVIRSFNRHLFAEKLVKLGHLEEVKVVTRFP</sequence>
<dbReference type="OrthoDB" id="3444765at2759"/>
<evidence type="ECO:0000313" key="2">
    <source>
        <dbReference type="Proteomes" id="UP001153678"/>
    </source>
</evidence>
<comment type="caution">
    <text evidence="1">The sequence shown here is derived from an EMBL/GenBank/DDBJ whole genome shotgun (WGS) entry which is preliminary data.</text>
</comment>
<dbReference type="Proteomes" id="UP001153678">
    <property type="component" value="Unassembled WGS sequence"/>
</dbReference>